<dbReference type="PANTHER" id="PTHR21015:SF22">
    <property type="entry name" value="GLYCOSYLTRANSFERASE"/>
    <property type="match status" value="1"/>
</dbReference>
<keyword evidence="11" id="KW-0812">Transmembrane</keyword>
<evidence type="ECO:0000256" key="2">
    <source>
        <dbReference type="ARBA" id="ARBA00022618"/>
    </source>
</evidence>
<dbReference type="GO" id="GO:0005886">
    <property type="term" value="C:plasma membrane"/>
    <property type="evidence" value="ECO:0007669"/>
    <property type="project" value="UniProtKB-SubCell"/>
</dbReference>
<evidence type="ECO:0000259" key="12">
    <source>
        <dbReference type="Pfam" id="PF03033"/>
    </source>
</evidence>
<reference evidence="14" key="1">
    <citation type="journal article" date="2020" name="mSystems">
        <title>Genome- and Community-Level Interaction Insights into Carbon Utilization and Element Cycling Functions of Hydrothermarchaeota in Hydrothermal Sediment.</title>
        <authorList>
            <person name="Zhou Z."/>
            <person name="Liu Y."/>
            <person name="Xu W."/>
            <person name="Pan J."/>
            <person name="Luo Z.H."/>
            <person name="Li M."/>
        </authorList>
    </citation>
    <scope>NUCLEOTIDE SEQUENCE [LARGE SCALE GENOMIC DNA]</scope>
    <source>
        <strain evidence="14">SpSt-780</strain>
    </source>
</reference>
<protein>
    <recommendedName>
        <fullName evidence="10">UDP-N-acetylglucosamine--N-acetylmuramyl-(pentapeptide) pyrophosphoryl-undecaprenol N-acetylglucosamine transferase</fullName>
        <ecNumber evidence="10">2.4.1.227</ecNumber>
    </recommendedName>
    <alternativeName>
        <fullName evidence="10">Undecaprenyl-PP-MurNAc-pentapeptide-UDPGlcNAc GlcNAc transferase</fullName>
    </alternativeName>
</protein>
<evidence type="ECO:0000256" key="11">
    <source>
        <dbReference type="SAM" id="Phobius"/>
    </source>
</evidence>
<keyword evidence="7 10" id="KW-0472">Membrane</keyword>
<dbReference type="InterPro" id="IPR006009">
    <property type="entry name" value="GlcNAc_MurG"/>
</dbReference>
<keyword evidence="3 10" id="KW-0328">Glycosyltransferase</keyword>
<dbReference type="SUPFAM" id="SSF53756">
    <property type="entry name" value="UDP-Glycosyltransferase/glycogen phosphorylase"/>
    <property type="match status" value="1"/>
</dbReference>
<dbReference type="EMBL" id="DTHG01000006">
    <property type="protein sequence ID" value="HGW91024.1"/>
    <property type="molecule type" value="Genomic_DNA"/>
</dbReference>
<dbReference type="PANTHER" id="PTHR21015">
    <property type="entry name" value="UDP-N-ACETYLGLUCOSAMINE--N-ACETYLMURAMYL-(PENTAPEPTIDE) PYROPHOSPHORYL-UNDECAPRENOL N-ACETYLGLUCOSAMINE TRANSFERASE 1"/>
    <property type="match status" value="1"/>
</dbReference>
<feature type="binding site" evidence="10">
    <location>
        <position position="278"/>
    </location>
    <ligand>
        <name>UDP-N-acetyl-alpha-D-glucosamine</name>
        <dbReference type="ChEBI" id="CHEBI:57705"/>
    </ligand>
</feature>
<organism evidence="14">
    <name type="scientific">candidate division WOR-3 bacterium</name>
    <dbReference type="NCBI Taxonomy" id="2052148"/>
    <lineage>
        <taxon>Bacteria</taxon>
        <taxon>Bacteria division WOR-3</taxon>
    </lineage>
</organism>
<accession>A0A7C4Y8W7</accession>
<dbReference type="Pfam" id="PF03033">
    <property type="entry name" value="Glyco_transf_28"/>
    <property type="match status" value="1"/>
</dbReference>
<keyword evidence="8 10" id="KW-0131">Cell cycle</keyword>
<comment type="pathway">
    <text evidence="10">Cell wall biogenesis; peptidoglycan biosynthesis.</text>
</comment>
<dbReference type="AlphaFoldDB" id="A0A7C4Y8W7"/>
<evidence type="ECO:0000256" key="1">
    <source>
        <dbReference type="ARBA" id="ARBA00022475"/>
    </source>
</evidence>
<dbReference type="GO" id="GO:0005975">
    <property type="term" value="P:carbohydrate metabolic process"/>
    <property type="evidence" value="ECO:0007669"/>
    <property type="project" value="InterPro"/>
</dbReference>
<keyword evidence="4 10" id="KW-0808">Transferase</keyword>
<dbReference type="EC" id="2.4.1.227" evidence="10"/>
<feature type="binding site" evidence="10">
    <location>
        <begin position="10"/>
        <end position="12"/>
    </location>
    <ligand>
        <name>UDP-N-acetyl-alpha-D-glucosamine</name>
        <dbReference type="ChEBI" id="CHEBI:57705"/>
    </ligand>
</feature>
<evidence type="ECO:0000256" key="4">
    <source>
        <dbReference type="ARBA" id="ARBA00022679"/>
    </source>
</evidence>
<keyword evidence="9 10" id="KW-0961">Cell wall biogenesis/degradation</keyword>
<evidence type="ECO:0000313" key="14">
    <source>
        <dbReference type="EMBL" id="HGW91024.1"/>
    </source>
</evidence>
<proteinExistence type="inferred from homology"/>
<dbReference type="UniPathway" id="UPA00219"/>
<comment type="catalytic activity">
    <reaction evidence="10">
        <text>di-trans,octa-cis-undecaprenyl diphospho-N-acetyl-alpha-D-muramoyl-L-alanyl-D-glutamyl-meso-2,6-diaminopimeloyl-D-alanyl-D-alanine + UDP-N-acetyl-alpha-D-glucosamine = di-trans,octa-cis-undecaprenyl diphospho-[N-acetyl-alpha-D-glucosaminyl-(1-&gt;4)]-N-acetyl-alpha-D-muramoyl-L-alanyl-D-glutamyl-meso-2,6-diaminopimeloyl-D-alanyl-D-alanine + UDP + H(+)</text>
        <dbReference type="Rhea" id="RHEA:31227"/>
        <dbReference type="ChEBI" id="CHEBI:15378"/>
        <dbReference type="ChEBI" id="CHEBI:57705"/>
        <dbReference type="ChEBI" id="CHEBI:58223"/>
        <dbReference type="ChEBI" id="CHEBI:61387"/>
        <dbReference type="ChEBI" id="CHEBI:61388"/>
        <dbReference type="EC" id="2.4.1.227"/>
    </reaction>
</comment>
<dbReference type="HAMAP" id="MF_00033">
    <property type="entry name" value="MurG"/>
    <property type="match status" value="1"/>
</dbReference>
<evidence type="ECO:0000256" key="9">
    <source>
        <dbReference type="ARBA" id="ARBA00023316"/>
    </source>
</evidence>
<evidence type="ECO:0000256" key="8">
    <source>
        <dbReference type="ARBA" id="ARBA00023306"/>
    </source>
</evidence>
<gene>
    <name evidence="10" type="primary">murG</name>
    <name evidence="14" type="ORF">ENV67_00585</name>
</gene>
<evidence type="ECO:0000259" key="13">
    <source>
        <dbReference type="Pfam" id="PF04101"/>
    </source>
</evidence>
<comment type="subcellular location">
    <subcellularLocation>
        <location evidence="10">Cell membrane</location>
        <topology evidence="10">Peripheral membrane protein</topology>
        <orientation evidence="10">Cytoplasmic side</orientation>
    </subcellularLocation>
</comment>
<dbReference type="GO" id="GO:0051301">
    <property type="term" value="P:cell division"/>
    <property type="evidence" value="ECO:0007669"/>
    <property type="project" value="UniProtKB-KW"/>
</dbReference>
<dbReference type="GO" id="GO:0009252">
    <property type="term" value="P:peptidoglycan biosynthetic process"/>
    <property type="evidence" value="ECO:0007669"/>
    <property type="project" value="UniProtKB-UniRule"/>
</dbReference>
<feature type="domain" description="Glycosyltransferase family 28 N-terminal" evidence="12">
    <location>
        <begin position="3"/>
        <end position="138"/>
    </location>
</feature>
<feature type="binding site" evidence="10">
    <location>
        <position position="120"/>
    </location>
    <ligand>
        <name>UDP-N-acetyl-alpha-D-glucosamine</name>
        <dbReference type="ChEBI" id="CHEBI:57705"/>
    </ligand>
</feature>
<keyword evidence="11" id="KW-1133">Transmembrane helix</keyword>
<keyword evidence="1 10" id="KW-1003">Cell membrane</keyword>
<name>A0A7C4Y8W7_UNCW3</name>
<dbReference type="GO" id="GO:0071555">
    <property type="term" value="P:cell wall organization"/>
    <property type="evidence" value="ECO:0007669"/>
    <property type="project" value="UniProtKB-KW"/>
</dbReference>
<dbReference type="GO" id="GO:0050511">
    <property type="term" value="F:undecaprenyldiphospho-muramoylpentapeptide beta-N-acetylglucosaminyltransferase activity"/>
    <property type="evidence" value="ECO:0007669"/>
    <property type="project" value="UniProtKB-UniRule"/>
</dbReference>
<keyword evidence="2 10" id="KW-0132">Cell division</keyword>
<comment type="similarity">
    <text evidence="10">Belongs to the glycosyltransferase 28 family. MurG subfamily.</text>
</comment>
<evidence type="ECO:0000256" key="5">
    <source>
        <dbReference type="ARBA" id="ARBA00022960"/>
    </source>
</evidence>
<dbReference type="Gene3D" id="3.40.50.2000">
    <property type="entry name" value="Glycogen Phosphorylase B"/>
    <property type="match status" value="2"/>
</dbReference>
<dbReference type="InterPro" id="IPR004276">
    <property type="entry name" value="GlycoTrans_28_N"/>
</dbReference>
<evidence type="ECO:0000256" key="10">
    <source>
        <dbReference type="HAMAP-Rule" id="MF_00033"/>
    </source>
</evidence>
<keyword evidence="5 10" id="KW-0133">Cell shape</keyword>
<evidence type="ECO:0000256" key="3">
    <source>
        <dbReference type="ARBA" id="ARBA00022676"/>
    </source>
</evidence>
<comment type="function">
    <text evidence="10">Cell wall formation. Catalyzes the transfer of a GlcNAc subunit on undecaprenyl-pyrophosphoryl-MurNAc-pentapeptide (lipid intermediate I) to form undecaprenyl-pyrophosphoryl-MurNAc-(pentapeptide)GlcNAc (lipid intermediate II).</text>
</comment>
<keyword evidence="6 10" id="KW-0573">Peptidoglycan synthesis</keyword>
<feature type="binding site" evidence="10">
    <location>
        <position position="192"/>
    </location>
    <ligand>
        <name>UDP-N-acetyl-alpha-D-glucosamine</name>
        <dbReference type="ChEBI" id="CHEBI:57705"/>
    </ligand>
</feature>
<feature type="domain" description="Glycosyl transferase family 28 C-terminal" evidence="13">
    <location>
        <begin position="185"/>
        <end position="312"/>
    </location>
</feature>
<feature type="transmembrane region" description="Helical" evidence="11">
    <location>
        <begin position="90"/>
        <end position="110"/>
    </location>
</feature>
<dbReference type="InterPro" id="IPR007235">
    <property type="entry name" value="Glyco_trans_28_C"/>
</dbReference>
<dbReference type="CDD" id="cd03785">
    <property type="entry name" value="GT28_MurG"/>
    <property type="match status" value="1"/>
</dbReference>
<comment type="caution">
    <text evidence="14">The sequence shown here is derived from an EMBL/GenBank/DDBJ whole genome shotgun (WGS) entry which is preliminary data.</text>
</comment>
<dbReference type="Pfam" id="PF04101">
    <property type="entry name" value="Glyco_tran_28_C"/>
    <property type="match status" value="1"/>
</dbReference>
<dbReference type="GO" id="GO:0008360">
    <property type="term" value="P:regulation of cell shape"/>
    <property type="evidence" value="ECO:0007669"/>
    <property type="project" value="UniProtKB-KW"/>
</dbReference>
<sequence length="339" mass="39004">MKIAIVGGGTGGHIIPGINIGNELMKLGYEVIYIGSVFGIEKDMDLNMKKFLIPVSGWVRESLKRRILFFIRLIKSFLKAFKILRKENPFILVFTGGFVSVPFIPLSILLNKPFFLLEINSIPGRAAKIISYFSRATFIGFDSAKDYLYRTKNVYITGIPVSERLNKVSREESAEFFKLMKEIKTILIFGGSRGSKRLNMIAEEIIKRKKDYQFIVIGRDDLYAQNVRSFKFLKEMEYAYSLSDIVVSRAGAMTCGEIMFLNKPAILIPYPYAYKNHQYFNAIELKKSMKNIYIMKEDELDIEKIIEIINNVKICPMETDKINPSKIIAERINSYVQRI</sequence>
<evidence type="ECO:0000256" key="7">
    <source>
        <dbReference type="ARBA" id="ARBA00023136"/>
    </source>
</evidence>
<comment type="caution">
    <text evidence="10">Lacks conserved residue(s) required for the propagation of feature annotation.</text>
</comment>
<evidence type="ECO:0000256" key="6">
    <source>
        <dbReference type="ARBA" id="ARBA00022984"/>
    </source>
</evidence>